<evidence type="ECO:0000313" key="3">
    <source>
        <dbReference type="Proteomes" id="UP000318681"/>
    </source>
</evidence>
<feature type="transmembrane region" description="Helical" evidence="1">
    <location>
        <begin position="293"/>
        <end position="311"/>
    </location>
</feature>
<accession>A0A558R141</accession>
<gene>
    <name evidence="2" type="ORF">FOY91_12970</name>
</gene>
<dbReference type="AlphaFoldDB" id="A0A558R141"/>
<protein>
    <submittedName>
        <fullName evidence="2">Uncharacterized protein</fullName>
    </submittedName>
</protein>
<keyword evidence="1" id="KW-0472">Membrane</keyword>
<name>A0A558R141_9SPHN</name>
<dbReference type="RefSeq" id="WP_145152560.1">
    <property type="nucleotide sequence ID" value="NZ_VNIM01000052.1"/>
</dbReference>
<keyword evidence="1" id="KW-0812">Transmembrane</keyword>
<feature type="transmembrane region" description="Helical" evidence="1">
    <location>
        <begin position="261"/>
        <end position="281"/>
    </location>
</feature>
<evidence type="ECO:0000313" key="2">
    <source>
        <dbReference type="EMBL" id="TVV73105.1"/>
    </source>
</evidence>
<organism evidence="2 3">
    <name type="scientific">Alterirhizorhabdus solaris</name>
    <dbReference type="NCBI Taxonomy" id="2529389"/>
    <lineage>
        <taxon>Bacteria</taxon>
        <taxon>Pseudomonadati</taxon>
        <taxon>Pseudomonadota</taxon>
        <taxon>Alphaproteobacteria</taxon>
        <taxon>Sphingomonadales</taxon>
        <taxon>Rhizorhabdaceae</taxon>
        <taxon>Alterirhizorhabdus</taxon>
    </lineage>
</organism>
<dbReference type="OrthoDB" id="8477220at2"/>
<evidence type="ECO:0000256" key="1">
    <source>
        <dbReference type="SAM" id="Phobius"/>
    </source>
</evidence>
<dbReference type="EMBL" id="VNIM01000052">
    <property type="protein sequence ID" value="TVV73105.1"/>
    <property type="molecule type" value="Genomic_DNA"/>
</dbReference>
<proteinExistence type="predicted"/>
<dbReference type="Proteomes" id="UP000318681">
    <property type="component" value="Unassembled WGS sequence"/>
</dbReference>
<sequence length="404" mass="41656">MALAALISACRAIDESGEGLRATLPLAGGTLVEHQARLAAAAGAGPIIILVERLPATLTAAVDRLRREGLRVEIARSLADAVDRVHPDETLLVMADGGIAGADVVRRVAEAESPALLTVPDDADHARFERIDATARWGGLLLIDGGRLRQTAAMLGEWDLQSTLLRRAVQEGAARLAVYEEGDALLAIAEGGTEAETLDRAVVAAARGPAADWPGRFLFPPLVDLVALPLIRRGIAPVALAAGAAALALLAIPFALYGWRWTALALLLLSGPVAAIATRLADIRLATIARAGALTAARALGATLALLLLAADLATTAGWGCTLLAAIVPAAMLALRREAAILARFDPVPPPIWLASLDGLVWAFLPAAIAGSWLGGIALVASYAAGSFAFVQHRLARLAGTSGT</sequence>
<reference evidence="2 3" key="1">
    <citation type="submission" date="2019-07" db="EMBL/GenBank/DDBJ databases">
        <title>Sphingomonas solaris sp. nov., isolated from a solar panel from Boston, Massachusetts.</title>
        <authorList>
            <person name="Tanner K."/>
            <person name="Pascual J."/>
            <person name="Mancuso C."/>
            <person name="Pereto J."/>
            <person name="Khalil A."/>
            <person name="Vilanova C."/>
        </authorList>
    </citation>
    <scope>NUCLEOTIDE SEQUENCE [LARGE SCALE GENOMIC DNA]</scope>
    <source>
        <strain evidence="2 3">R4DWN</strain>
    </source>
</reference>
<feature type="transmembrane region" description="Helical" evidence="1">
    <location>
        <begin position="235"/>
        <end position="255"/>
    </location>
</feature>
<dbReference type="InterPro" id="IPR029044">
    <property type="entry name" value="Nucleotide-diphossugar_trans"/>
</dbReference>
<dbReference type="SUPFAM" id="SSF53448">
    <property type="entry name" value="Nucleotide-diphospho-sugar transferases"/>
    <property type="match status" value="1"/>
</dbReference>
<keyword evidence="1" id="KW-1133">Transmembrane helix</keyword>
<keyword evidence="3" id="KW-1185">Reference proteome</keyword>
<comment type="caution">
    <text evidence="2">The sequence shown here is derived from an EMBL/GenBank/DDBJ whole genome shotgun (WGS) entry which is preliminary data.</text>
</comment>
<feature type="transmembrane region" description="Helical" evidence="1">
    <location>
        <begin position="371"/>
        <end position="391"/>
    </location>
</feature>
<feature type="transmembrane region" description="Helical" evidence="1">
    <location>
        <begin position="317"/>
        <end position="335"/>
    </location>
</feature>